<gene>
    <name evidence="12" type="ORF">SJAG_00876</name>
</gene>
<dbReference type="InterPro" id="IPR018807">
    <property type="entry name" value="YJL171C/Tos1_N"/>
</dbReference>
<dbReference type="eggNOG" id="ENOG502QSI7">
    <property type="taxonomic scope" value="Eukaryota"/>
</dbReference>
<protein>
    <recommendedName>
        <fullName evidence="3">glucan endo-1,3-beta-D-glucosidase</fullName>
        <ecNumber evidence="3">3.2.1.39</ecNumber>
    </recommendedName>
</protein>
<dbReference type="PANTHER" id="PTHR31737:SF2">
    <property type="entry name" value="PROTEIN TOS1"/>
    <property type="match status" value="1"/>
</dbReference>
<proteinExistence type="inferred from homology"/>
<dbReference type="Proteomes" id="UP000001744">
    <property type="component" value="Unassembled WGS sequence"/>
</dbReference>
<dbReference type="AlphaFoldDB" id="B6JWV1"/>
<evidence type="ECO:0000259" key="10">
    <source>
        <dbReference type="Pfam" id="PF10287"/>
    </source>
</evidence>
<keyword evidence="7" id="KW-0961">Cell wall biogenesis/degradation</keyword>
<keyword evidence="4 9" id="KW-0732">Signal</keyword>
<organism evidence="12 13">
    <name type="scientific">Schizosaccharomyces japonicus (strain yFS275 / FY16936)</name>
    <name type="common">Fission yeast</name>
    <dbReference type="NCBI Taxonomy" id="402676"/>
    <lineage>
        <taxon>Eukaryota</taxon>
        <taxon>Fungi</taxon>
        <taxon>Dikarya</taxon>
        <taxon>Ascomycota</taxon>
        <taxon>Taphrinomycotina</taxon>
        <taxon>Schizosaccharomycetes</taxon>
        <taxon>Schizosaccharomycetales</taxon>
        <taxon>Schizosaccharomycetaceae</taxon>
        <taxon>Schizosaccharomyces</taxon>
    </lineage>
</organism>
<evidence type="ECO:0000256" key="7">
    <source>
        <dbReference type="ARBA" id="ARBA00023316"/>
    </source>
</evidence>
<dbReference type="GO" id="GO:0071555">
    <property type="term" value="P:cell wall organization"/>
    <property type="evidence" value="ECO:0007669"/>
    <property type="project" value="UniProtKB-KW"/>
</dbReference>
<evidence type="ECO:0000256" key="8">
    <source>
        <dbReference type="SAM" id="MobiDB-lite"/>
    </source>
</evidence>
<feature type="chain" id="PRO_5002844955" description="glucan endo-1,3-beta-D-glucosidase" evidence="9">
    <location>
        <begin position="23"/>
        <end position="475"/>
    </location>
</feature>
<dbReference type="Pfam" id="PF10290">
    <property type="entry name" value="YJL171C_Tos1_N"/>
    <property type="match status" value="1"/>
</dbReference>
<evidence type="ECO:0000256" key="2">
    <source>
        <dbReference type="ARBA" id="ARBA00006055"/>
    </source>
</evidence>
<dbReference type="InterPro" id="IPR018805">
    <property type="entry name" value="YJL171C/Tos1_C"/>
</dbReference>
<dbReference type="OMA" id="NQDMPAI"/>
<evidence type="ECO:0000256" key="6">
    <source>
        <dbReference type="ARBA" id="ARBA00023295"/>
    </source>
</evidence>
<comment type="similarity">
    <text evidence="2">Belongs to the PGA52 family.</text>
</comment>
<dbReference type="GeneID" id="7051968"/>
<feature type="signal peptide" evidence="9">
    <location>
        <begin position="1"/>
        <end position="22"/>
    </location>
</feature>
<evidence type="ECO:0000313" key="13">
    <source>
        <dbReference type="Proteomes" id="UP000001744"/>
    </source>
</evidence>
<evidence type="ECO:0000256" key="3">
    <source>
        <dbReference type="ARBA" id="ARBA00012780"/>
    </source>
</evidence>
<keyword evidence="13" id="KW-1185">Reference proteome</keyword>
<dbReference type="GO" id="GO:0042973">
    <property type="term" value="F:glucan endo-1,3-beta-D-glucosidase activity"/>
    <property type="evidence" value="ECO:0007669"/>
    <property type="project" value="UniProtKB-EC"/>
</dbReference>
<dbReference type="EC" id="3.2.1.39" evidence="3"/>
<feature type="region of interest" description="Disordered" evidence="8">
    <location>
        <begin position="185"/>
        <end position="234"/>
    </location>
</feature>
<dbReference type="Pfam" id="PF10287">
    <property type="entry name" value="YJL171C_Tos1_C"/>
    <property type="match status" value="1"/>
</dbReference>
<evidence type="ECO:0000256" key="4">
    <source>
        <dbReference type="ARBA" id="ARBA00022729"/>
    </source>
</evidence>
<evidence type="ECO:0000256" key="9">
    <source>
        <dbReference type="SAM" id="SignalP"/>
    </source>
</evidence>
<dbReference type="HOGENOM" id="CLU_030276_0_0_1"/>
<reference evidence="12 13" key="1">
    <citation type="journal article" date="2011" name="Science">
        <title>Comparative functional genomics of the fission yeasts.</title>
        <authorList>
            <person name="Rhind N."/>
            <person name="Chen Z."/>
            <person name="Yassour M."/>
            <person name="Thompson D.A."/>
            <person name="Haas B.J."/>
            <person name="Habib N."/>
            <person name="Wapinski I."/>
            <person name="Roy S."/>
            <person name="Lin M.F."/>
            <person name="Heiman D.I."/>
            <person name="Young S.K."/>
            <person name="Furuya K."/>
            <person name="Guo Y."/>
            <person name="Pidoux A."/>
            <person name="Chen H.M."/>
            <person name="Robbertse B."/>
            <person name="Goldberg J.M."/>
            <person name="Aoki K."/>
            <person name="Bayne E.H."/>
            <person name="Berlin A.M."/>
            <person name="Desjardins C.A."/>
            <person name="Dobbs E."/>
            <person name="Dukaj L."/>
            <person name="Fan L."/>
            <person name="FitzGerald M.G."/>
            <person name="French C."/>
            <person name="Gujja S."/>
            <person name="Hansen K."/>
            <person name="Keifenheim D."/>
            <person name="Levin J.Z."/>
            <person name="Mosher R.A."/>
            <person name="Mueller C.A."/>
            <person name="Pfiffner J."/>
            <person name="Priest M."/>
            <person name="Russ C."/>
            <person name="Smialowska A."/>
            <person name="Swoboda P."/>
            <person name="Sykes S.M."/>
            <person name="Vaughn M."/>
            <person name="Vengrova S."/>
            <person name="Yoder R."/>
            <person name="Zeng Q."/>
            <person name="Allshire R."/>
            <person name="Baulcombe D."/>
            <person name="Birren B.W."/>
            <person name="Brown W."/>
            <person name="Ekwall K."/>
            <person name="Kellis M."/>
            <person name="Leatherwood J."/>
            <person name="Levin H."/>
            <person name="Margalit H."/>
            <person name="Martienssen R."/>
            <person name="Nieduszynski C.A."/>
            <person name="Spatafora J.W."/>
            <person name="Friedman N."/>
            <person name="Dalgaard J.Z."/>
            <person name="Baumann P."/>
            <person name="Niki H."/>
            <person name="Regev A."/>
            <person name="Nusbaum C."/>
        </authorList>
    </citation>
    <scope>NUCLEOTIDE SEQUENCE [LARGE SCALE GENOMIC DNA]</scope>
    <source>
        <strain evidence="13">yFS275 / FY16936</strain>
    </source>
</reference>
<accession>B6JWV1</accession>
<feature type="domain" description="Cell wall protein YJL171C/Tos1 C-terminal" evidence="10">
    <location>
        <begin position="233"/>
        <end position="464"/>
    </location>
</feature>
<dbReference type="STRING" id="402676.B6JWV1"/>
<dbReference type="OrthoDB" id="118256at2759"/>
<name>B6JWV1_SCHJY</name>
<dbReference type="PANTHER" id="PTHR31737">
    <property type="entry name" value="PROTEIN TOS1"/>
    <property type="match status" value="1"/>
</dbReference>
<dbReference type="VEuPathDB" id="FungiDB:SJAG_00876"/>
<dbReference type="JaponicusDB" id="SJAG_00876"/>
<dbReference type="RefSeq" id="XP_002172145.1">
    <property type="nucleotide sequence ID" value="XM_002172109.2"/>
</dbReference>
<comment type="catalytic activity">
    <reaction evidence="1">
        <text>Hydrolysis of (1-&gt;3)-beta-D-glucosidic linkages in (1-&gt;3)-beta-D-glucans.</text>
        <dbReference type="EC" id="3.2.1.39"/>
    </reaction>
</comment>
<dbReference type="GO" id="GO:0009277">
    <property type="term" value="C:fungal-type cell wall"/>
    <property type="evidence" value="ECO:0000318"/>
    <property type="project" value="GO_Central"/>
</dbReference>
<evidence type="ECO:0000256" key="1">
    <source>
        <dbReference type="ARBA" id="ARBA00000382"/>
    </source>
</evidence>
<keyword evidence="5" id="KW-0378">Hydrolase</keyword>
<evidence type="ECO:0000313" key="12">
    <source>
        <dbReference type="EMBL" id="EEB05852.1"/>
    </source>
</evidence>
<feature type="domain" description="Cell wall protein YJL171C/Tos1 N-terminal" evidence="11">
    <location>
        <begin position="38"/>
        <end position="98"/>
    </location>
</feature>
<evidence type="ECO:0000256" key="5">
    <source>
        <dbReference type="ARBA" id="ARBA00022801"/>
    </source>
</evidence>
<sequence>MVYSKSLLSVATFLLGIAGVRAGCVVESGNYYCNEVSEVLFTNVGSSGSYNDITNMDTSSCTCSHTSKSYSGPLAPLDEEVSFHFRGPIHLKHFAVYNADSSAAASFRKKRSLRNHPDLKKRDMVYVTEYVTEYINEDGSKYVDPASSTALSDYVSSYIASSSAAAATEAGDATTYATSTVVSTASTETSDDYSSPSSSATSFTTSTTTSSPSSSASSTKTSSTSASSGSGSGSWSRASYYEASSGTADNAVFLNNLGGSGSGVWSSCFGNSLSYAAADGVSCSSSSKTLNDVVVASNKEFSIWSSNKCDGDCGYYLPGIPAFHGFAGTKIVLFEFVMPHDYSSDYNQDMPAIWALNAKIGRTLQYGNADCSCWTTGCGEFDIFEVLNSGNEKMIASIHSAQGAPSGSNTGGGGSSDYFARPTSSSMIGAAIFDTVSSSIYVIDITDKGFSFGDSISTSDVENWFVDGATVVQLN</sequence>
<keyword evidence="6" id="KW-0326">Glycosidase</keyword>
<dbReference type="EMBL" id="KE651166">
    <property type="protein sequence ID" value="EEB05852.1"/>
    <property type="molecule type" value="Genomic_DNA"/>
</dbReference>
<evidence type="ECO:0000259" key="11">
    <source>
        <dbReference type="Pfam" id="PF10290"/>
    </source>
</evidence>